<gene>
    <name evidence="10" type="ORF">PBRA_007262</name>
    <name evidence="11" type="ORF">PLBR_LOCUS3188</name>
</gene>
<evidence type="ECO:0000259" key="9">
    <source>
        <dbReference type="SMART" id="SM01098"/>
    </source>
</evidence>
<evidence type="ECO:0008006" key="14">
    <source>
        <dbReference type="Google" id="ProtNLM"/>
    </source>
</evidence>
<comment type="subcellular location">
    <subcellularLocation>
        <location evidence="1">Nucleus</location>
    </subcellularLocation>
</comment>
<feature type="region of interest" description="Disordered" evidence="6">
    <location>
        <begin position="600"/>
        <end position="641"/>
    </location>
</feature>
<dbReference type="GO" id="GO:0005847">
    <property type="term" value="C:mRNA cleavage and polyadenylation specificity factor complex"/>
    <property type="evidence" value="ECO:0007669"/>
    <property type="project" value="TreeGrafter"/>
</dbReference>
<dbReference type="InterPro" id="IPR050698">
    <property type="entry name" value="MBL"/>
</dbReference>
<dbReference type="PANTHER" id="PTHR11203">
    <property type="entry name" value="CLEAVAGE AND POLYADENYLATION SPECIFICITY FACTOR FAMILY MEMBER"/>
    <property type="match status" value="1"/>
</dbReference>
<evidence type="ECO:0000256" key="5">
    <source>
        <dbReference type="ARBA" id="ARBA00023242"/>
    </source>
</evidence>
<feature type="domain" description="Metallo-beta-lactamase" evidence="7">
    <location>
        <begin position="24"/>
        <end position="234"/>
    </location>
</feature>
<dbReference type="SMART" id="SM01098">
    <property type="entry name" value="CPSF73-100_C"/>
    <property type="match status" value="1"/>
</dbReference>
<evidence type="ECO:0000313" key="11">
    <source>
        <dbReference type="EMBL" id="SPQ95973.1"/>
    </source>
</evidence>
<dbReference type="PANTHER" id="PTHR11203:SF11">
    <property type="entry name" value="CLEAVAGE AND POLYADENYLATION SPECIFICITY FACTOR SUBUNIT 3"/>
    <property type="match status" value="1"/>
</dbReference>
<dbReference type="EMBL" id="OVEO01000005">
    <property type="protein sequence ID" value="SPQ95973.1"/>
    <property type="molecule type" value="Genomic_DNA"/>
</dbReference>
<proteinExistence type="predicted"/>
<dbReference type="STRING" id="37360.A0A0G4IW53"/>
<feature type="compositionally biased region" description="Basic and acidic residues" evidence="6">
    <location>
        <begin position="606"/>
        <end position="637"/>
    </location>
</feature>
<dbReference type="FunFam" id="3.40.50.10890:FF:000001">
    <property type="entry name" value="Cleavage and polyadenylation specificity factor subunit 3"/>
    <property type="match status" value="1"/>
</dbReference>
<dbReference type="InterPro" id="IPR011108">
    <property type="entry name" value="RMMBL"/>
</dbReference>
<dbReference type="InterPro" id="IPR021718">
    <property type="entry name" value="CPSF73-100_C"/>
</dbReference>
<reference evidence="10 12" key="1">
    <citation type="submission" date="2015-02" db="EMBL/GenBank/DDBJ databases">
        <authorList>
            <person name="Chooi Y.-H."/>
        </authorList>
    </citation>
    <scope>NUCLEOTIDE SEQUENCE [LARGE SCALE GENOMIC DNA]</scope>
    <source>
        <strain evidence="10">E3</strain>
    </source>
</reference>
<reference evidence="11 13" key="2">
    <citation type="submission" date="2018-03" db="EMBL/GenBank/DDBJ databases">
        <authorList>
            <person name="Fogelqvist J."/>
        </authorList>
    </citation>
    <scope>NUCLEOTIDE SEQUENCE [LARGE SCALE GENOMIC DNA]</scope>
</reference>
<geneLocation type="mitochondrion" evidence="11"/>
<keyword evidence="11" id="KW-0496">Mitochondrion</keyword>
<feature type="domain" description="Pre-mRNA 3'-end-processing endonuclease polyadenylation factor C-term" evidence="9">
    <location>
        <begin position="471"/>
        <end position="719"/>
    </location>
</feature>
<dbReference type="OMA" id="CKQHITL"/>
<evidence type="ECO:0000256" key="6">
    <source>
        <dbReference type="SAM" id="MobiDB-lite"/>
    </source>
</evidence>
<dbReference type="Pfam" id="PF16661">
    <property type="entry name" value="Lactamase_B_6"/>
    <property type="match status" value="1"/>
</dbReference>
<dbReference type="Proteomes" id="UP000290189">
    <property type="component" value="Unassembled WGS sequence"/>
</dbReference>
<dbReference type="InterPro" id="IPR036866">
    <property type="entry name" value="RibonucZ/Hydroxyglut_hydro"/>
</dbReference>
<keyword evidence="12" id="KW-1185">Reference proteome</keyword>
<keyword evidence="5" id="KW-0539">Nucleus</keyword>
<dbReference type="Pfam" id="PF07521">
    <property type="entry name" value="RMMBL"/>
    <property type="match status" value="1"/>
</dbReference>
<evidence type="ECO:0000256" key="3">
    <source>
        <dbReference type="ARBA" id="ARBA00022722"/>
    </source>
</evidence>
<dbReference type="Pfam" id="PF11718">
    <property type="entry name" value="CPSF73-100_C"/>
    <property type="match status" value="1"/>
</dbReference>
<evidence type="ECO:0000313" key="10">
    <source>
        <dbReference type="EMBL" id="CEO99530.1"/>
    </source>
</evidence>
<dbReference type="GO" id="GO:0006398">
    <property type="term" value="P:mRNA 3'-end processing by stem-loop binding and cleavage"/>
    <property type="evidence" value="ECO:0007669"/>
    <property type="project" value="TreeGrafter"/>
</dbReference>
<dbReference type="SMART" id="SM00849">
    <property type="entry name" value="Lactamase_B"/>
    <property type="match status" value="1"/>
</dbReference>
<keyword evidence="4" id="KW-0378">Hydrolase</keyword>
<evidence type="ECO:0000256" key="4">
    <source>
        <dbReference type="ARBA" id="ARBA00022801"/>
    </source>
</evidence>
<evidence type="ECO:0000256" key="2">
    <source>
        <dbReference type="ARBA" id="ARBA00022664"/>
    </source>
</evidence>
<dbReference type="AlphaFoldDB" id="A0A0G4IW53"/>
<dbReference type="GO" id="GO:0004534">
    <property type="term" value="F:5'-3' RNA exonuclease activity"/>
    <property type="evidence" value="ECO:0007669"/>
    <property type="project" value="TreeGrafter"/>
</dbReference>
<dbReference type="EMBL" id="CDSF01000091">
    <property type="protein sequence ID" value="CEO99530.1"/>
    <property type="molecule type" value="Genomic_DNA"/>
</dbReference>
<dbReference type="GO" id="GO:0003723">
    <property type="term" value="F:RNA binding"/>
    <property type="evidence" value="ECO:0007669"/>
    <property type="project" value="TreeGrafter"/>
</dbReference>
<sequence>MEPTGDVDADFLSITPLGSGNEVGRSCHILRFKGKTIMLDCGIHPAGKGIDALPYFDQIDAEKIDLILISHFHLDHAAALPYFLAQTNFKGRVFMTHPTKSIYKLILQDFVKVSAISADTALYDEQDLINSMDKIEAINFHQTVHHKGIKFSCYHAGHVLGAAMFMIEIAGIRVLYTGDYSRREDRHLMAAEIPSVRPDVLIVESTWGIRTIPPMQEREKRFTDLVHQVLVRGGRVLIPVFALGRAQELLLILDEYWDANPSLHNFPIYYASALAKKCMAVYKRYVNMMNDAIRRRSEFGNPFNFRHILNLKGMEHLDDIGPSIIMASPGMLQNGLSRQLFEMWCTERRNAVILAGYSVEGTLAKQILNEPETITTLSGLKIPLNMSVHEVSFSAHADFAETSDFIERLRPRHIILVHGESNQMLRLRQELLRIYSDGSMSVIAPKNCQAVELEFRSERVAKVVGSLAARAPYLLSGLVVRRDFTDRIMAVDDLPVETPLMHTVITQNVKIPFRGTIDLVREFIRRVYVVTDVTAEGSDEVTQLSVMDDIHLSMGTGEAGTVNHVRLEWSSNPLTDMIADSIMCILLNIETTVSSAKYLSSPCSHHHGDSERTPDGADSGDMHVDTHGPCSHHHDVDSSGAVVPTQEANGQVVANMLGNVFGSAQLETSPLPSVLVKVDNSSARVFLDRFDVICEDGDGDLRVAVEPVASRAHAAVYPIARVQTVEELMEEYDQTDTNTAVA</sequence>
<name>A0A0G4IW53_PLABS</name>
<dbReference type="Proteomes" id="UP000039324">
    <property type="component" value="Unassembled WGS sequence"/>
</dbReference>
<evidence type="ECO:0000259" key="8">
    <source>
        <dbReference type="SMART" id="SM01027"/>
    </source>
</evidence>
<evidence type="ECO:0000256" key="1">
    <source>
        <dbReference type="ARBA" id="ARBA00004123"/>
    </source>
</evidence>
<dbReference type="InterPro" id="IPR001279">
    <property type="entry name" value="Metallo-B-lactamas"/>
</dbReference>
<accession>A0A0G4IW53</accession>
<feature type="domain" description="Beta-Casp" evidence="8">
    <location>
        <begin position="246"/>
        <end position="367"/>
    </location>
</feature>
<dbReference type="Pfam" id="PF10996">
    <property type="entry name" value="Beta-Casp"/>
    <property type="match status" value="1"/>
</dbReference>
<dbReference type="Gene3D" id="3.40.50.10890">
    <property type="match status" value="1"/>
</dbReference>
<dbReference type="OrthoDB" id="10249535at2759"/>
<dbReference type="SMART" id="SM01027">
    <property type="entry name" value="Beta-Casp"/>
    <property type="match status" value="1"/>
</dbReference>
<dbReference type="Gene3D" id="3.60.15.10">
    <property type="entry name" value="Ribonuclease Z/Hydroxyacylglutathione hydrolase-like"/>
    <property type="match status" value="1"/>
</dbReference>
<evidence type="ECO:0000259" key="7">
    <source>
        <dbReference type="SMART" id="SM00849"/>
    </source>
</evidence>
<protein>
    <recommendedName>
        <fullName evidence="14">Beta-Casp domain-containing protein</fullName>
    </recommendedName>
</protein>
<dbReference type="InterPro" id="IPR022712">
    <property type="entry name" value="Beta_Casp"/>
</dbReference>
<dbReference type="SUPFAM" id="SSF56281">
    <property type="entry name" value="Metallo-hydrolase/oxidoreductase"/>
    <property type="match status" value="1"/>
</dbReference>
<keyword evidence="2" id="KW-0507">mRNA processing</keyword>
<dbReference type="GO" id="GO:0004521">
    <property type="term" value="F:RNA endonuclease activity"/>
    <property type="evidence" value="ECO:0007669"/>
    <property type="project" value="TreeGrafter"/>
</dbReference>
<dbReference type="CDD" id="cd16292">
    <property type="entry name" value="CPSF3-like_MBL-fold"/>
    <property type="match status" value="1"/>
</dbReference>
<evidence type="ECO:0000313" key="13">
    <source>
        <dbReference type="Proteomes" id="UP000290189"/>
    </source>
</evidence>
<keyword evidence="3" id="KW-0540">Nuclease</keyword>
<organism evidence="10 12">
    <name type="scientific">Plasmodiophora brassicae</name>
    <name type="common">Clubroot disease agent</name>
    <dbReference type="NCBI Taxonomy" id="37360"/>
    <lineage>
        <taxon>Eukaryota</taxon>
        <taxon>Sar</taxon>
        <taxon>Rhizaria</taxon>
        <taxon>Endomyxa</taxon>
        <taxon>Phytomyxea</taxon>
        <taxon>Plasmodiophorida</taxon>
        <taxon>Plasmodiophoridae</taxon>
        <taxon>Plasmodiophora</taxon>
    </lineage>
</organism>
<evidence type="ECO:0000313" key="12">
    <source>
        <dbReference type="Proteomes" id="UP000039324"/>
    </source>
</evidence>